<dbReference type="Pfam" id="PF00665">
    <property type="entry name" value="rve"/>
    <property type="match status" value="1"/>
</dbReference>
<dbReference type="NCBIfam" id="NF033563">
    <property type="entry name" value="transpos_IS30"/>
    <property type="match status" value="1"/>
</dbReference>
<gene>
    <name evidence="3" type="ORF">LCGC14_1835230</name>
</gene>
<dbReference type="InterPro" id="IPR051917">
    <property type="entry name" value="Transposase-Integrase"/>
</dbReference>
<dbReference type="PANTHER" id="PTHR10948:SF23">
    <property type="entry name" value="TRANSPOSASE INSI FOR INSERTION SEQUENCE ELEMENT IS30A-RELATED"/>
    <property type="match status" value="1"/>
</dbReference>
<reference evidence="3" key="1">
    <citation type="journal article" date="2015" name="Nature">
        <title>Complex archaea that bridge the gap between prokaryotes and eukaryotes.</title>
        <authorList>
            <person name="Spang A."/>
            <person name="Saw J.H."/>
            <person name="Jorgensen S.L."/>
            <person name="Zaremba-Niedzwiedzka K."/>
            <person name="Martijn J."/>
            <person name="Lind A.E."/>
            <person name="van Eijk R."/>
            <person name="Schleper C."/>
            <person name="Guy L."/>
            <person name="Ettema T.J."/>
        </authorList>
    </citation>
    <scope>NUCLEOTIDE SEQUENCE</scope>
</reference>
<protein>
    <recommendedName>
        <fullName evidence="2">Integrase catalytic domain-containing protein</fullName>
    </recommendedName>
</protein>
<dbReference type="EMBL" id="LAZR01018186">
    <property type="protein sequence ID" value="KKL97363.1"/>
    <property type="molecule type" value="Genomic_DNA"/>
</dbReference>
<dbReference type="GO" id="GO:0004803">
    <property type="term" value="F:transposase activity"/>
    <property type="evidence" value="ECO:0007669"/>
    <property type="project" value="TreeGrafter"/>
</dbReference>
<organism evidence="3">
    <name type="scientific">marine sediment metagenome</name>
    <dbReference type="NCBI Taxonomy" id="412755"/>
    <lineage>
        <taxon>unclassified sequences</taxon>
        <taxon>metagenomes</taxon>
        <taxon>ecological metagenomes</taxon>
    </lineage>
</organism>
<evidence type="ECO:0000313" key="3">
    <source>
        <dbReference type="EMBL" id="KKL97363.1"/>
    </source>
</evidence>
<dbReference type="InterPro" id="IPR012337">
    <property type="entry name" value="RNaseH-like_sf"/>
</dbReference>
<dbReference type="GO" id="GO:0005829">
    <property type="term" value="C:cytosol"/>
    <property type="evidence" value="ECO:0007669"/>
    <property type="project" value="TreeGrafter"/>
</dbReference>
<name>A0A0F9GF32_9ZZZZ</name>
<evidence type="ECO:0000256" key="1">
    <source>
        <dbReference type="ARBA" id="ARBA00023172"/>
    </source>
</evidence>
<dbReference type="Gene3D" id="1.10.10.60">
    <property type="entry name" value="Homeodomain-like"/>
    <property type="match status" value="1"/>
</dbReference>
<evidence type="ECO:0000259" key="2">
    <source>
        <dbReference type="PROSITE" id="PS50994"/>
    </source>
</evidence>
<sequence>MCMKVNNKNKYNQLTSEERDKIAILRAEGKSLTLIANMIGRNKSTISRELRRNRTPVYDVYLPHKAHERAITRKQSAGKRLRLKNSIIRKYVTSKLEMKWSPELIAGTLPLDHPGLFISHEAIYQYIYDKQTRKQRDLAIHLVRNHKKRFAKGHSRKHRKSHIPYRIPINERPKYIEKRIQPGHWEADCMVSRQSKSAIAVMVERKSRIIYLEKLLRKTSHLFSQAISSRLIDSPKHLRRTITYDNGSENVDHYKTNKQLETKSYFCNPYHSWEKGSVENSIGLVRRFLPKKTDFAKLSSQEIACIEYHLNTRPRKCLNYKTPLEVFNSCVALAR</sequence>
<dbReference type="InterPro" id="IPR025246">
    <property type="entry name" value="IS30-like_HTH"/>
</dbReference>
<keyword evidence="1" id="KW-0233">DNA recombination</keyword>
<dbReference type="SUPFAM" id="SSF53098">
    <property type="entry name" value="Ribonuclease H-like"/>
    <property type="match status" value="1"/>
</dbReference>
<dbReference type="PANTHER" id="PTHR10948">
    <property type="entry name" value="TRANSPOSASE"/>
    <property type="match status" value="1"/>
</dbReference>
<dbReference type="GO" id="GO:0003676">
    <property type="term" value="F:nucleic acid binding"/>
    <property type="evidence" value="ECO:0007669"/>
    <property type="project" value="InterPro"/>
</dbReference>
<dbReference type="Pfam" id="PF13936">
    <property type="entry name" value="HTH_38"/>
    <property type="match status" value="1"/>
</dbReference>
<feature type="domain" description="Integrase catalytic" evidence="2">
    <location>
        <begin position="178"/>
        <end position="331"/>
    </location>
</feature>
<dbReference type="GO" id="GO:0006310">
    <property type="term" value="P:DNA recombination"/>
    <property type="evidence" value="ECO:0007669"/>
    <property type="project" value="UniProtKB-KW"/>
</dbReference>
<comment type="caution">
    <text evidence="3">The sequence shown here is derived from an EMBL/GenBank/DDBJ whole genome shotgun (WGS) entry which is preliminary data.</text>
</comment>
<proteinExistence type="predicted"/>
<dbReference type="GO" id="GO:0015074">
    <property type="term" value="P:DNA integration"/>
    <property type="evidence" value="ECO:0007669"/>
    <property type="project" value="InterPro"/>
</dbReference>
<dbReference type="Gene3D" id="3.30.420.10">
    <property type="entry name" value="Ribonuclease H-like superfamily/Ribonuclease H"/>
    <property type="match status" value="1"/>
</dbReference>
<dbReference type="InterPro" id="IPR001584">
    <property type="entry name" value="Integrase_cat-core"/>
</dbReference>
<accession>A0A0F9GF32</accession>
<dbReference type="AlphaFoldDB" id="A0A0F9GF32"/>
<dbReference type="PROSITE" id="PS50994">
    <property type="entry name" value="INTEGRASE"/>
    <property type="match status" value="1"/>
</dbReference>
<dbReference type="InterPro" id="IPR053392">
    <property type="entry name" value="Transposase_IS30-like"/>
</dbReference>
<dbReference type="GO" id="GO:0032196">
    <property type="term" value="P:transposition"/>
    <property type="evidence" value="ECO:0007669"/>
    <property type="project" value="TreeGrafter"/>
</dbReference>
<dbReference type="InterPro" id="IPR036397">
    <property type="entry name" value="RNaseH_sf"/>
</dbReference>